<keyword evidence="8" id="KW-0805">Transcription regulation</keyword>
<keyword evidence="3" id="KW-0808">Transferase</keyword>
<evidence type="ECO:0000256" key="12">
    <source>
        <dbReference type="ARBA" id="ARBA00076940"/>
    </source>
</evidence>
<dbReference type="SMART" id="SM00184">
    <property type="entry name" value="RING"/>
    <property type="match status" value="1"/>
</dbReference>
<evidence type="ECO:0000256" key="14">
    <source>
        <dbReference type="ARBA" id="ARBA00079184"/>
    </source>
</evidence>
<dbReference type="PANTHER" id="PTHR46077">
    <property type="entry name" value="E3 UBIQUITIN-PROTEIN LIGASE TOPORS"/>
    <property type="match status" value="1"/>
</dbReference>
<organism evidence="18 19">
    <name type="scientific">Gallus gallus</name>
    <name type="common">Chicken</name>
    <dbReference type="NCBI Taxonomy" id="9031"/>
    <lineage>
        <taxon>Eukaryota</taxon>
        <taxon>Metazoa</taxon>
        <taxon>Chordata</taxon>
        <taxon>Craniata</taxon>
        <taxon>Vertebrata</taxon>
        <taxon>Euteleostomi</taxon>
        <taxon>Archelosauria</taxon>
        <taxon>Archosauria</taxon>
        <taxon>Dinosauria</taxon>
        <taxon>Saurischia</taxon>
        <taxon>Theropoda</taxon>
        <taxon>Coelurosauria</taxon>
        <taxon>Aves</taxon>
        <taxon>Neognathae</taxon>
        <taxon>Galloanserae</taxon>
        <taxon>Galliformes</taxon>
        <taxon>Phasianidae</taxon>
        <taxon>Phasianinae</taxon>
        <taxon>Gallus</taxon>
    </lineage>
</organism>
<name>A0A8V0XJM7_CHICK</name>
<feature type="domain" description="RING-type" evidence="17">
    <location>
        <begin position="10"/>
        <end position="49"/>
    </location>
</feature>
<keyword evidence="7" id="KW-0862">Zinc</keyword>
<evidence type="ECO:0000256" key="9">
    <source>
        <dbReference type="ARBA" id="ARBA00023163"/>
    </source>
</evidence>
<dbReference type="GO" id="GO:0032391">
    <property type="term" value="C:photoreceptor connecting cilium"/>
    <property type="evidence" value="ECO:0007669"/>
    <property type="project" value="UniProtKB-ARBA"/>
</dbReference>
<dbReference type="Proteomes" id="UP000000539">
    <property type="component" value="Chromosome 1"/>
</dbReference>
<evidence type="ECO:0000259" key="17">
    <source>
        <dbReference type="PROSITE" id="PS50089"/>
    </source>
</evidence>
<dbReference type="FunFam" id="3.30.40.10:FF:000136">
    <property type="entry name" value="E3 ubiquitin-protein ligase Topors"/>
    <property type="match status" value="1"/>
</dbReference>
<evidence type="ECO:0000313" key="19">
    <source>
        <dbReference type="Proteomes" id="UP000000539"/>
    </source>
</evidence>
<accession>A0A8V0XJM7</accession>
<dbReference type="GeneTree" id="ENSGT01070000254829"/>
<evidence type="ECO:0000256" key="16">
    <source>
        <dbReference type="PROSITE-ProRule" id="PRU00175"/>
    </source>
</evidence>
<keyword evidence="4" id="KW-0479">Metal-binding</keyword>
<evidence type="ECO:0000256" key="5">
    <source>
        <dbReference type="ARBA" id="ARBA00022771"/>
    </source>
</evidence>
<dbReference type="SUPFAM" id="SSF57850">
    <property type="entry name" value="RING/U-box"/>
    <property type="match status" value="1"/>
</dbReference>
<dbReference type="PROSITE" id="PS50089">
    <property type="entry name" value="ZF_RING_2"/>
    <property type="match status" value="1"/>
</dbReference>
<reference evidence="18" key="1">
    <citation type="submission" date="2020-11" db="EMBL/GenBank/DDBJ databases">
        <title>Gallus gallus (Chicken) genome, bGalGal1, GRCg7b, maternal haplotype autosomes + Z &amp; W.</title>
        <authorList>
            <person name="Warren W."/>
            <person name="Formenti G."/>
            <person name="Fedrigo O."/>
            <person name="Haase B."/>
            <person name="Mountcastle J."/>
            <person name="Balacco J."/>
            <person name="Tracey A."/>
            <person name="Schneider V."/>
            <person name="Okimoto R."/>
            <person name="Cheng H."/>
            <person name="Hawken R."/>
            <person name="Howe K."/>
            <person name="Jarvis E.D."/>
        </authorList>
    </citation>
    <scope>NUCLEOTIDE SEQUENCE [LARGE SCALE GENOMIC DNA]</scope>
    <source>
        <strain evidence="18">Broiler</strain>
    </source>
</reference>
<evidence type="ECO:0000313" key="18">
    <source>
        <dbReference type="Ensembl" id="ENSGALP00010008373.1"/>
    </source>
</evidence>
<comment type="catalytic activity">
    <reaction evidence="1">
        <text>S-ubiquitinyl-[E2 ubiquitin-conjugating enzyme]-L-cysteine + [acceptor protein]-L-lysine = [E2 ubiquitin-conjugating enzyme]-L-cysteine + N(6)-ubiquitinyl-[acceptor protein]-L-lysine.</text>
        <dbReference type="EC" id="2.3.2.27"/>
    </reaction>
</comment>
<dbReference type="Gene3D" id="3.30.40.10">
    <property type="entry name" value="Zinc/RING finger domain, C3HC4 (zinc finger)"/>
    <property type="match status" value="1"/>
</dbReference>
<dbReference type="Ensembl" id="ENSGALT00010014264.1">
    <property type="protein sequence ID" value="ENSGALP00010008373.1"/>
    <property type="gene ID" value="ENSGALG00010005959.1"/>
</dbReference>
<evidence type="ECO:0000256" key="11">
    <source>
        <dbReference type="ARBA" id="ARBA00076856"/>
    </source>
</evidence>
<dbReference type="PROSITE" id="PS00518">
    <property type="entry name" value="ZF_RING_1"/>
    <property type="match status" value="1"/>
</dbReference>
<evidence type="ECO:0000256" key="2">
    <source>
        <dbReference type="ARBA" id="ARBA00012483"/>
    </source>
</evidence>
<dbReference type="EC" id="2.3.2.27" evidence="2"/>
<protein>
    <recommendedName>
        <fullName evidence="10">E3 ubiquitin-protein ligase Topors</fullName>
        <ecNumber evidence="2">2.3.2.27</ecNumber>
    </recommendedName>
    <alternativeName>
        <fullName evidence="11">RING-type E3 ubiquitin transferase Topors</fullName>
    </alternativeName>
    <alternativeName>
        <fullName evidence="13">SUMO1-protein E3 ligase Topors</fullName>
    </alternativeName>
    <alternativeName>
        <fullName evidence="12">Topoisomerase I-binding RING finger protein</fullName>
    </alternativeName>
    <alternativeName>
        <fullName evidence="14">Topoisomerase I-binding arginine/serine-rich protein</fullName>
    </alternativeName>
    <alternativeName>
        <fullName evidence="15">Tumor suppressor p53-binding protein 3</fullName>
    </alternativeName>
</protein>
<evidence type="ECO:0000256" key="13">
    <source>
        <dbReference type="ARBA" id="ARBA00079040"/>
    </source>
</evidence>
<dbReference type="InterPro" id="IPR001841">
    <property type="entry name" value="Znf_RING"/>
</dbReference>
<dbReference type="InterPro" id="IPR013083">
    <property type="entry name" value="Znf_RING/FYVE/PHD"/>
</dbReference>
<evidence type="ECO:0000256" key="7">
    <source>
        <dbReference type="ARBA" id="ARBA00022833"/>
    </source>
</evidence>
<evidence type="ECO:0000256" key="4">
    <source>
        <dbReference type="ARBA" id="ARBA00022723"/>
    </source>
</evidence>
<dbReference type="Pfam" id="PF13639">
    <property type="entry name" value="zf-RING_2"/>
    <property type="match status" value="1"/>
</dbReference>
<dbReference type="GO" id="GO:0008270">
    <property type="term" value="F:zinc ion binding"/>
    <property type="evidence" value="ECO:0007669"/>
    <property type="project" value="UniProtKB-KW"/>
</dbReference>
<keyword evidence="19" id="KW-1185">Reference proteome</keyword>
<keyword evidence="9" id="KW-0804">Transcription</keyword>
<evidence type="ECO:0000256" key="10">
    <source>
        <dbReference type="ARBA" id="ARBA00071236"/>
    </source>
</evidence>
<evidence type="ECO:0000256" key="1">
    <source>
        <dbReference type="ARBA" id="ARBA00000900"/>
    </source>
</evidence>
<evidence type="ECO:0000256" key="6">
    <source>
        <dbReference type="ARBA" id="ARBA00022786"/>
    </source>
</evidence>
<dbReference type="GO" id="GO:0008630">
    <property type="term" value="P:intrinsic apoptotic signaling pathway in response to DNA damage"/>
    <property type="evidence" value="ECO:0007669"/>
    <property type="project" value="UniProtKB-ARBA"/>
</dbReference>
<dbReference type="AlphaFoldDB" id="A0A8V0XJM7"/>
<evidence type="ECO:0000256" key="3">
    <source>
        <dbReference type="ARBA" id="ARBA00022679"/>
    </source>
</evidence>
<reference evidence="18" key="3">
    <citation type="submission" date="2025-09" db="UniProtKB">
        <authorList>
            <consortium name="Ensembl"/>
        </authorList>
    </citation>
    <scope>IDENTIFICATION</scope>
    <source>
        <strain evidence="18">broiler</strain>
    </source>
</reference>
<dbReference type="CDD" id="cd23130">
    <property type="entry name" value="RING-HC_EHV1-like"/>
    <property type="match status" value="1"/>
</dbReference>
<reference evidence="18" key="2">
    <citation type="submission" date="2025-08" db="UniProtKB">
        <authorList>
            <consortium name="Ensembl"/>
        </authorList>
    </citation>
    <scope>IDENTIFICATION</scope>
    <source>
        <strain evidence="18">broiler</strain>
    </source>
</reference>
<dbReference type="InterPro" id="IPR017907">
    <property type="entry name" value="Znf_RING_CS"/>
</dbReference>
<dbReference type="GO" id="GO:0061630">
    <property type="term" value="F:ubiquitin protein ligase activity"/>
    <property type="evidence" value="ECO:0007669"/>
    <property type="project" value="UniProtKB-EC"/>
</dbReference>
<dbReference type="PANTHER" id="PTHR46077:SF1">
    <property type="entry name" value="TOP1 BINDING ARGININE_SERINE RICH PROTEIN, E3 UBIQUITIN LIGASE"/>
    <property type="match status" value="1"/>
</dbReference>
<evidence type="ECO:0000256" key="8">
    <source>
        <dbReference type="ARBA" id="ARBA00023015"/>
    </source>
</evidence>
<keyword evidence="6" id="KW-0833">Ubl conjugation pathway</keyword>
<proteinExistence type="predicted"/>
<evidence type="ECO:0000256" key="15">
    <source>
        <dbReference type="ARBA" id="ARBA00082108"/>
    </source>
</evidence>
<sequence length="164" mass="17814">MEEAELETRCPVCLENWDSAAYAMPCCHQFCFHCIQRWTSTRPQCPLCKQNVKSIIHSVQADDNYKELPVRPAAEASIATRSPAVHHAARPCRSRAPAGHQAQPARSPGCLGEWCPGLHEAGCYRQVKGSHPAPLLSSEEATAGALGPELGSPVQGIITKFFPV</sequence>
<keyword evidence="5 16" id="KW-0863">Zinc-finger</keyword>